<dbReference type="EMBL" id="GGEC01046991">
    <property type="protein sequence ID" value="MBX27475.1"/>
    <property type="molecule type" value="Transcribed_RNA"/>
</dbReference>
<sequence>MHGASLFPFHIRELPMSLTTVLAYSHAKRFFGGEMREARDKNGAVWIAKQFGVAGGVIGRKLEIVKLKNIIIKCNKRKLKKKNQKKKNPPLLERPSFTVQTMID</sequence>
<feature type="compositionally biased region" description="Basic residues" evidence="1">
    <location>
        <begin position="79"/>
        <end position="88"/>
    </location>
</feature>
<protein>
    <submittedName>
        <fullName evidence="2">Uncharacterized protein</fullName>
    </submittedName>
</protein>
<feature type="region of interest" description="Disordered" evidence="1">
    <location>
        <begin position="79"/>
        <end position="104"/>
    </location>
</feature>
<proteinExistence type="predicted"/>
<evidence type="ECO:0000313" key="2">
    <source>
        <dbReference type="EMBL" id="MBX27475.1"/>
    </source>
</evidence>
<reference evidence="2" key="1">
    <citation type="submission" date="2018-02" db="EMBL/GenBank/DDBJ databases">
        <title>Rhizophora mucronata_Transcriptome.</title>
        <authorList>
            <person name="Meera S.P."/>
            <person name="Sreeshan A."/>
            <person name="Augustine A."/>
        </authorList>
    </citation>
    <scope>NUCLEOTIDE SEQUENCE</scope>
    <source>
        <tissue evidence="2">Leaf</tissue>
    </source>
</reference>
<dbReference type="AlphaFoldDB" id="A0A2P2MB52"/>
<name>A0A2P2MB52_RHIMU</name>
<organism evidence="2">
    <name type="scientific">Rhizophora mucronata</name>
    <name type="common">Asiatic mangrove</name>
    <dbReference type="NCBI Taxonomy" id="61149"/>
    <lineage>
        <taxon>Eukaryota</taxon>
        <taxon>Viridiplantae</taxon>
        <taxon>Streptophyta</taxon>
        <taxon>Embryophyta</taxon>
        <taxon>Tracheophyta</taxon>
        <taxon>Spermatophyta</taxon>
        <taxon>Magnoliopsida</taxon>
        <taxon>eudicotyledons</taxon>
        <taxon>Gunneridae</taxon>
        <taxon>Pentapetalae</taxon>
        <taxon>rosids</taxon>
        <taxon>fabids</taxon>
        <taxon>Malpighiales</taxon>
        <taxon>Rhizophoraceae</taxon>
        <taxon>Rhizophora</taxon>
    </lineage>
</organism>
<evidence type="ECO:0000256" key="1">
    <source>
        <dbReference type="SAM" id="MobiDB-lite"/>
    </source>
</evidence>
<accession>A0A2P2MB52</accession>